<feature type="non-terminal residue" evidence="4">
    <location>
        <position position="1"/>
    </location>
</feature>
<evidence type="ECO:0000313" key="4">
    <source>
        <dbReference type="EMBL" id="GAG24026.1"/>
    </source>
</evidence>
<evidence type="ECO:0000259" key="2">
    <source>
        <dbReference type="Pfam" id="PF00586"/>
    </source>
</evidence>
<evidence type="ECO:0000259" key="3">
    <source>
        <dbReference type="Pfam" id="PF02769"/>
    </source>
</evidence>
<dbReference type="GO" id="GO:0006189">
    <property type="term" value="P:'de novo' IMP biosynthetic process"/>
    <property type="evidence" value="ECO:0007669"/>
    <property type="project" value="InterPro"/>
</dbReference>
<keyword evidence="1" id="KW-0963">Cytoplasm</keyword>
<name>X0XGH3_9ZZZZ</name>
<dbReference type="InterPro" id="IPR010074">
    <property type="entry name" value="PRibForGlyAmidine_synth_PurL"/>
</dbReference>
<dbReference type="Pfam" id="PF00586">
    <property type="entry name" value="AIRS"/>
    <property type="match status" value="1"/>
</dbReference>
<protein>
    <submittedName>
        <fullName evidence="4">Uncharacterized protein</fullName>
    </submittedName>
</protein>
<feature type="non-terminal residue" evidence="4">
    <location>
        <position position="257"/>
    </location>
</feature>
<accession>X0XGH3</accession>
<proteinExistence type="predicted"/>
<sequence length="257" mass="28511">RAIEQISDLKLGSGITDIGGGGLSCGVCEMADRYGLGVEVYLDRIPLKATDMAPWEIWISESQERMLLAVPPENLDEVLRIFEDEQVDTTILGEYTESGKAILYFAGVLVAQLELEKLFNPPKIERTTNWRPPELEEPLIPEPEDLGGVLLRLLAAYNIASKEKVVRRYDQEVKGQTVVKPLQGWNAGPNNAAVLKPLDDSWRGIAVSSGINPRYGQIDPYWMAASAIDEAVRNNVAVGGRRISLLDNFTWGNPEYE</sequence>
<dbReference type="InterPro" id="IPR010918">
    <property type="entry name" value="PurM-like_C_dom"/>
</dbReference>
<dbReference type="SUPFAM" id="SSF56042">
    <property type="entry name" value="PurM C-terminal domain-like"/>
    <property type="match status" value="1"/>
</dbReference>
<feature type="domain" description="PurM-like N-terminal" evidence="2">
    <location>
        <begin position="191"/>
        <end position="255"/>
    </location>
</feature>
<dbReference type="InterPro" id="IPR016188">
    <property type="entry name" value="PurM-like_N"/>
</dbReference>
<dbReference type="PANTHER" id="PTHR43555">
    <property type="entry name" value="PHOSPHORIBOSYLFORMYLGLYCINAMIDINE SYNTHASE SUBUNIT PURL"/>
    <property type="match status" value="1"/>
</dbReference>
<dbReference type="SUPFAM" id="SSF55326">
    <property type="entry name" value="PurM N-terminal domain-like"/>
    <property type="match status" value="1"/>
</dbReference>
<dbReference type="Gene3D" id="3.30.1330.10">
    <property type="entry name" value="PurM-like, N-terminal domain"/>
    <property type="match status" value="1"/>
</dbReference>
<dbReference type="PANTHER" id="PTHR43555:SF1">
    <property type="entry name" value="PHOSPHORIBOSYLFORMYLGLYCINAMIDINE SYNTHASE SUBUNIT PURL"/>
    <property type="match status" value="1"/>
</dbReference>
<dbReference type="GO" id="GO:0004642">
    <property type="term" value="F:phosphoribosylformylglycinamidine synthase activity"/>
    <property type="evidence" value="ECO:0007669"/>
    <property type="project" value="InterPro"/>
</dbReference>
<dbReference type="InterPro" id="IPR036921">
    <property type="entry name" value="PurM-like_N_sf"/>
</dbReference>
<dbReference type="Pfam" id="PF02769">
    <property type="entry name" value="AIRS_C"/>
    <property type="match status" value="1"/>
</dbReference>
<dbReference type="Gene3D" id="3.90.650.10">
    <property type="entry name" value="PurM-like C-terminal domain"/>
    <property type="match status" value="1"/>
</dbReference>
<dbReference type="AlphaFoldDB" id="X0XGH3"/>
<organism evidence="4">
    <name type="scientific">marine sediment metagenome</name>
    <dbReference type="NCBI Taxonomy" id="412755"/>
    <lineage>
        <taxon>unclassified sequences</taxon>
        <taxon>metagenomes</taxon>
        <taxon>ecological metagenomes</taxon>
    </lineage>
</organism>
<dbReference type="EMBL" id="BARS01037235">
    <property type="protein sequence ID" value="GAG24026.1"/>
    <property type="molecule type" value="Genomic_DNA"/>
</dbReference>
<feature type="domain" description="PurM-like C-terminal" evidence="3">
    <location>
        <begin position="13"/>
        <end position="103"/>
    </location>
</feature>
<comment type="caution">
    <text evidence="4">The sequence shown here is derived from an EMBL/GenBank/DDBJ whole genome shotgun (WGS) entry which is preliminary data.</text>
</comment>
<evidence type="ECO:0000256" key="1">
    <source>
        <dbReference type="ARBA" id="ARBA00022490"/>
    </source>
</evidence>
<reference evidence="4" key="1">
    <citation type="journal article" date="2014" name="Front. Microbiol.">
        <title>High frequency of phylogenetically diverse reductive dehalogenase-homologous genes in deep subseafloor sedimentary metagenomes.</title>
        <authorList>
            <person name="Kawai M."/>
            <person name="Futagami T."/>
            <person name="Toyoda A."/>
            <person name="Takaki Y."/>
            <person name="Nishi S."/>
            <person name="Hori S."/>
            <person name="Arai W."/>
            <person name="Tsubouchi T."/>
            <person name="Morono Y."/>
            <person name="Uchiyama I."/>
            <person name="Ito T."/>
            <person name="Fujiyama A."/>
            <person name="Inagaki F."/>
            <person name="Takami H."/>
        </authorList>
    </citation>
    <scope>NUCLEOTIDE SEQUENCE</scope>
    <source>
        <strain evidence="4">Expedition CK06-06</strain>
    </source>
</reference>
<gene>
    <name evidence="4" type="ORF">S01H1_57120</name>
</gene>
<dbReference type="InterPro" id="IPR036676">
    <property type="entry name" value="PurM-like_C_sf"/>
</dbReference>